<evidence type="ECO:0000313" key="1">
    <source>
        <dbReference type="EMBL" id="CAD8173983.1"/>
    </source>
</evidence>
<proteinExistence type="predicted"/>
<keyword evidence="2" id="KW-1185">Reference proteome</keyword>
<name>A0A8S1VBT7_PAROT</name>
<gene>
    <name evidence="1" type="ORF">POCTA_138.1.T0630047</name>
</gene>
<dbReference type="EMBL" id="CAJJDP010000062">
    <property type="protein sequence ID" value="CAD8173983.1"/>
    <property type="molecule type" value="Genomic_DNA"/>
</dbReference>
<protein>
    <submittedName>
        <fullName evidence="1">Uncharacterized protein</fullName>
    </submittedName>
</protein>
<comment type="caution">
    <text evidence="1">The sequence shown here is derived from an EMBL/GenBank/DDBJ whole genome shotgun (WGS) entry which is preliminary data.</text>
</comment>
<sequence length="68" mass="8213">MFGFRKNLMGNQRMHEGQFNNQWRTIVNLMGYWVIMEVIFNHNLAIIEGQNSENTLKVLPFWLKKKEQ</sequence>
<dbReference type="AlphaFoldDB" id="A0A8S1VBT7"/>
<accession>A0A8S1VBT7</accession>
<evidence type="ECO:0000313" key="2">
    <source>
        <dbReference type="Proteomes" id="UP000683925"/>
    </source>
</evidence>
<dbReference type="Proteomes" id="UP000683925">
    <property type="component" value="Unassembled WGS sequence"/>
</dbReference>
<reference evidence="1" key="1">
    <citation type="submission" date="2021-01" db="EMBL/GenBank/DDBJ databases">
        <authorList>
            <consortium name="Genoscope - CEA"/>
            <person name="William W."/>
        </authorList>
    </citation>
    <scope>NUCLEOTIDE SEQUENCE</scope>
</reference>
<organism evidence="1 2">
    <name type="scientific">Paramecium octaurelia</name>
    <dbReference type="NCBI Taxonomy" id="43137"/>
    <lineage>
        <taxon>Eukaryota</taxon>
        <taxon>Sar</taxon>
        <taxon>Alveolata</taxon>
        <taxon>Ciliophora</taxon>
        <taxon>Intramacronucleata</taxon>
        <taxon>Oligohymenophorea</taxon>
        <taxon>Peniculida</taxon>
        <taxon>Parameciidae</taxon>
        <taxon>Paramecium</taxon>
    </lineage>
</organism>